<evidence type="ECO:0000313" key="3">
    <source>
        <dbReference type="EMBL" id="MED6224141.1"/>
    </source>
</evidence>
<comment type="caution">
    <text evidence="3">The sequence shown here is derived from an EMBL/GenBank/DDBJ whole genome shotgun (WGS) entry which is preliminary data.</text>
</comment>
<feature type="compositionally biased region" description="Low complexity" evidence="2">
    <location>
        <begin position="102"/>
        <end position="122"/>
    </location>
</feature>
<name>A0ABU6ZQV8_9FABA</name>
<keyword evidence="4" id="KW-1185">Reference proteome</keyword>
<dbReference type="Proteomes" id="UP001341840">
    <property type="component" value="Unassembled WGS sequence"/>
</dbReference>
<evidence type="ECO:0000256" key="1">
    <source>
        <dbReference type="SAM" id="Coils"/>
    </source>
</evidence>
<evidence type="ECO:0000256" key="2">
    <source>
        <dbReference type="SAM" id="MobiDB-lite"/>
    </source>
</evidence>
<keyword evidence="1" id="KW-0175">Coiled coil</keyword>
<feature type="coiled-coil region" evidence="1">
    <location>
        <begin position="168"/>
        <end position="212"/>
    </location>
</feature>
<accession>A0ABU6ZQV8</accession>
<gene>
    <name evidence="3" type="ORF">PIB30_080982</name>
</gene>
<feature type="region of interest" description="Disordered" evidence="2">
    <location>
        <begin position="88"/>
        <end position="144"/>
    </location>
</feature>
<evidence type="ECO:0000313" key="4">
    <source>
        <dbReference type="Proteomes" id="UP001341840"/>
    </source>
</evidence>
<protein>
    <submittedName>
        <fullName evidence="3">Uncharacterized protein</fullName>
    </submittedName>
</protein>
<reference evidence="3 4" key="1">
    <citation type="journal article" date="2023" name="Plants (Basel)">
        <title>Bridging the Gap: Combining Genomics and Transcriptomics Approaches to Understand Stylosanthes scabra, an Orphan Legume from the Brazilian Caatinga.</title>
        <authorList>
            <person name="Ferreira-Neto J.R.C."/>
            <person name="da Silva M.D."/>
            <person name="Binneck E."/>
            <person name="de Melo N.F."/>
            <person name="da Silva R.H."/>
            <person name="de Melo A.L.T.M."/>
            <person name="Pandolfi V."/>
            <person name="Bustamante F.O."/>
            <person name="Brasileiro-Vidal A.C."/>
            <person name="Benko-Iseppon A.M."/>
        </authorList>
    </citation>
    <scope>NUCLEOTIDE SEQUENCE [LARGE SCALE GENOMIC DNA]</scope>
    <source>
        <tissue evidence="3">Leaves</tissue>
    </source>
</reference>
<feature type="compositionally biased region" description="Polar residues" evidence="2">
    <location>
        <begin position="88"/>
        <end position="101"/>
    </location>
</feature>
<organism evidence="3 4">
    <name type="scientific">Stylosanthes scabra</name>
    <dbReference type="NCBI Taxonomy" id="79078"/>
    <lineage>
        <taxon>Eukaryota</taxon>
        <taxon>Viridiplantae</taxon>
        <taxon>Streptophyta</taxon>
        <taxon>Embryophyta</taxon>
        <taxon>Tracheophyta</taxon>
        <taxon>Spermatophyta</taxon>
        <taxon>Magnoliopsida</taxon>
        <taxon>eudicotyledons</taxon>
        <taxon>Gunneridae</taxon>
        <taxon>Pentapetalae</taxon>
        <taxon>rosids</taxon>
        <taxon>fabids</taxon>
        <taxon>Fabales</taxon>
        <taxon>Fabaceae</taxon>
        <taxon>Papilionoideae</taxon>
        <taxon>50 kb inversion clade</taxon>
        <taxon>dalbergioids sensu lato</taxon>
        <taxon>Dalbergieae</taxon>
        <taxon>Pterocarpus clade</taxon>
        <taxon>Stylosanthes</taxon>
    </lineage>
</organism>
<proteinExistence type="predicted"/>
<feature type="region of interest" description="Disordered" evidence="2">
    <location>
        <begin position="38"/>
        <end position="59"/>
    </location>
</feature>
<sequence length="287" mass="32932">MPHREGSSTQSLRRPTCWAELRSSTWEHGGKELCPSRAVHPPPVSWRRKPLSGFGPSRRQTSRFLTQHWRRCRGTLCQTLLMAEPQVNNQQSAQMQDGRTTSESGSNNGRQNGRNRPTSSRRPSPRRAVSQIPSPRRVESQIHIPIRDREHRSAYNIMGIVTGQLDCLDRLESNYARQREVEQQLRQEQAWRKATEEKLRKMEAELKKKEVNRATPHHSDLLSGDIMQAEVLQNFKCPEMALYDGSTDPRHHLSNFRSHMYLAGALDATRCKAFPNQGCATLVRQPP</sequence>
<dbReference type="EMBL" id="JASCZI010273056">
    <property type="protein sequence ID" value="MED6224141.1"/>
    <property type="molecule type" value="Genomic_DNA"/>
</dbReference>